<accession>A0A9P4NF62</accession>
<evidence type="ECO:0008006" key="4">
    <source>
        <dbReference type="Google" id="ProtNLM"/>
    </source>
</evidence>
<evidence type="ECO:0000313" key="2">
    <source>
        <dbReference type="EMBL" id="KAF2418684.1"/>
    </source>
</evidence>
<proteinExistence type="predicted"/>
<organism evidence="2 3">
    <name type="scientific">Tothia fuscella</name>
    <dbReference type="NCBI Taxonomy" id="1048955"/>
    <lineage>
        <taxon>Eukaryota</taxon>
        <taxon>Fungi</taxon>
        <taxon>Dikarya</taxon>
        <taxon>Ascomycota</taxon>
        <taxon>Pezizomycotina</taxon>
        <taxon>Dothideomycetes</taxon>
        <taxon>Pleosporomycetidae</taxon>
        <taxon>Venturiales</taxon>
        <taxon>Cylindrosympodiaceae</taxon>
        <taxon>Tothia</taxon>
    </lineage>
</organism>
<keyword evidence="3" id="KW-1185">Reference proteome</keyword>
<reference evidence="2" key="1">
    <citation type="journal article" date="2020" name="Stud. Mycol.">
        <title>101 Dothideomycetes genomes: a test case for predicting lifestyles and emergence of pathogens.</title>
        <authorList>
            <person name="Haridas S."/>
            <person name="Albert R."/>
            <person name="Binder M."/>
            <person name="Bloem J."/>
            <person name="Labutti K."/>
            <person name="Salamov A."/>
            <person name="Andreopoulos B."/>
            <person name="Baker S."/>
            <person name="Barry K."/>
            <person name="Bills G."/>
            <person name="Bluhm B."/>
            <person name="Cannon C."/>
            <person name="Castanera R."/>
            <person name="Culley D."/>
            <person name="Daum C."/>
            <person name="Ezra D."/>
            <person name="Gonzalez J."/>
            <person name="Henrissat B."/>
            <person name="Kuo A."/>
            <person name="Liang C."/>
            <person name="Lipzen A."/>
            <person name="Lutzoni F."/>
            <person name="Magnuson J."/>
            <person name="Mondo S."/>
            <person name="Nolan M."/>
            <person name="Ohm R."/>
            <person name="Pangilinan J."/>
            <person name="Park H.-J."/>
            <person name="Ramirez L."/>
            <person name="Alfaro M."/>
            <person name="Sun H."/>
            <person name="Tritt A."/>
            <person name="Yoshinaga Y."/>
            <person name="Zwiers L.-H."/>
            <person name="Turgeon B."/>
            <person name="Goodwin S."/>
            <person name="Spatafora J."/>
            <person name="Crous P."/>
            <person name="Grigoriev I."/>
        </authorList>
    </citation>
    <scope>NUCLEOTIDE SEQUENCE</scope>
    <source>
        <strain evidence="2">CBS 130266</strain>
    </source>
</reference>
<dbReference type="EMBL" id="MU007126">
    <property type="protein sequence ID" value="KAF2418684.1"/>
    <property type="molecule type" value="Genomic_DNA"/>
</dbReference>
<feature type="region of interest" description="Disordered" evidence="1">
    <location>
        <begin position="1"/>
        <end position="36"/>
    </location>
</feature>
<gene>
    <name evidence="2" type="ORF">EJ08DRAFT_52783</name>
</gene>
<sequence>MPIQTSKNKRGNQQEEVQPQATKKKRGNEQEEAPSPARVRDLYNYMVKLVVTSKDGDAEEFDLFQGVLCQKSPYFRHLVDPDRAKTVHKVPGVDPAIFAYFKEWVVVGEFIFDLATHWETSGNNVYIPLIELWLLSQKFEVPGLANLTVSELLKFMRERKEAVTSTQPQYTTFTDAQRQMKNLSSSELFSWITTLQWYVKMCSLTQTVSPNTNTRSLSQALFSA</sequence>
<evidence type="ECO:0000313" key="3">
    <source>
        <dbReference type="Proteomes" id="UP000800235"/>
    </source>
</evidence>
<dbReference type="AlphaFoldDB" id="A0A9P4NF62"/>
<comment type="caution">
    <text evidence="2">The sequence shown here is derived from an EMBL/GenBank/DDBJ whole genome shotgun (WGS) entry which is preliminary data.</text>
</comment>
<name>A0A9P4NF62_9PEZI</name>
<evidence type="ECO:0000256" key="1">
    <source>
        <dbReference type="SAM" id="MobiDB-lite"/>
    </source>
</evidence>
<dbReference type="OrthoDB" id="194443at2759"/>
<protein>
    <recommendedName>
        <fullName evidence="4">BTB domain-containing protein</fullName>
    </recommendedName>
</protein>
<dbReference type="InterPro" id="IPR011333">
    <property type="entry name" value="SKP1/BTB/POZ_sf"/>
</dbReference>
<dbReference type="Proteomes" id="UP000800235">
    <property type="component" value="Unassembled WGS sequence"/>
</dbReference>
<dbReference type="Gene3D" id="3.30.710.10">
    <property type="entry name" value="Potassium Channel Kv1.1, Chain A"/>
    <property type="match status" value="1"/>
</dbReference>